<dbReference type="OrthoDB" id="8062037at2759"/>
<evidence type="ECO:0000256" key="1">
    <source>
        <dbReference type="PROSITE-ProRule" id="PRU00175"/>
    </source>
</evidence>
<name>A0A9N9E814_9GLOM</name>
<keyword evidence="1" id="KW-0479">Metal-binding</keyword>
<gene>
    <name evidence="3" type="ORF">RFULGI_LOCUS8976</name>
</gene>
<evidence type="ECO:0000259" key="2">
    <source>
        <dbReference type="PROSITE" id="PS50089"/>
    </source>
</evidence>
<evidence type="ECO:0000313" key="4">
    <source>
        <dbReference type="Proteomes" id="UP000789396"/>
    </source>
</evidence>
<dbReference type="InterPro" id="IPR001841">
    <property type="entry name" value="Znf_RING"/>
</dbReference>
<comment type="caution">
    <text evidence="3">The sequence shown here is derived from an EMBL/GenBank/DDBJ whole genome shotgun (WGS) entry which is preliminary data.</text>
</comment>
<keyword evidence="4" id="KW-1185">Reference proteome</keyword>
<keyword evidence="1" id="KW-0863">Zinc-finger</keyword>
<dbReference type="GO" id="GO:0008270">
    <property type="term" value="F:zinc ion binding"/>
    <property type="evidence" value="ECO:0007669"/>
    <property type="project" value="UniProtKB-KW"/>
</dbReference>
<dbReference type="Gene3D" id="3.30.40.10">
    <property type="entry name" value="Zinc/RING finger domain, C3HC4 (zinc finger)"/>
    <property type="match status" value="1"/>
</dbReference>
<keyword evidence="1" id="KW-0862">Zinc</keyword>
<dbReference type="PROSITE" id="PS50089">
    <property type="entry name" value="ZF_RING_2"/>
    <property type="match status" value="1"/>
</dbReference>
<evidence type="ECO:0000313" key="3">
    <source>
        <dbReference type="EMBL" id="CAG8664343.1"/>
    </source>
</evidence>
<dbReference type="Proteomes" id="UP000789396">
    <property type="component" value="Unassembled WGS sequence"/>
</dbReference>
<dbReference type="InterPro" id="IPR013083">
    <property type="entry name" value="Znf_RING/FYVE/PHD"/>
</dbReference>
<sequence length="354" mass="39403">MSEEIPEYVNLEEKNTCTVCQDIISPTLQESITILSCQHFFHKKCISHWVVDLKLFCPNCRNEAGTKNKTVENLINTDNEVKNLINTDNEVENLMNIDNDENSDTTKIIPTTFTMPIAFTPNTLMTPIPSIMHIASTAPTTPTIPITPTVFISTVSTIPLALTTFPASTSTTSLVSATSMVPFTPVVSVISSFTEPTSTEPTYTESMYIEPIYAESIYNESTYTESIVSVASTSSVSSVIRKDKNFQGIFKQLKTPVDNISEVISSSEDNTTSVVEKNDITSGLVLLYNKANHNKERAKHANQAEILSWYHYAEGFEKEVKKVLNNTRITINKAKSKVYRELLTCLVDVDLQTL</sequence>
<dbReference type="EMBL" id="CAJVPZ010015233">
    <property type="protein sequence ID" value="CAG8664343.1"/>
    <property type="molecule type" value="Genomic_DNA"/>
</dbReference>
<feature type="domain" description="RING-type" evidence="2">
    <location>
        <begin position="17"/>
        <end position="61"/>
    </location>
</feature>
<organism evidence="3 4">
    <name type="scientific">Racocetra fulgida</name>
    <dbReference type="NCBI Taxonomy" id="60492"/>
    <lineage>
        <taxon>Eukaryota</taxon>
        <taxon>Fungi</taxon>
        <taxon>Fungi incertae sedis</taxon>
        <taxon>Mucoromycota</taxon>
        <taxon>Glomeromycotina</taxon>
        <taxon>Glomeromycetes</taxon>
        <taxon>Diversisporales</taxon>
        <taxon>Gigasporaceae</taxon>
        <taxon>Racocetra</taxon>
    </lineage>
</organism>
<dbReference type="Pfam" id="PF13639">
    <property type="entry name" value="zf-RING_2"/>
    <property type="match status" value="1"/>
</dbReference>
<reference evidence="3" key="1">
    <citation type="submission" date="2021-06" db="EMBL/GenBank/DDBJ databases">
        <authorList>
            <person name="Kallberg Y."/>
            <person name="Tangrot J."/>
            <person name="Rosling A."/>
        </authorList>
    </citation>
    <scope>NUCLEOTIDE SEQUENCE</scope>
    <source>
        <strain evidence="3">IN212</strain>
    </source>
</reference>
<dbReference type="SMART" id="SM00184">
    <property type="entry name" value="RING"/>
    <property type="match status" value="1"/>
</dbReference>
<proteinExistence type="predicted"/>
<dbReference type="SUPFAM" id="SSF57850">
    <property type="entry name" value="RING/U-box"/>
    <property type="match status" value="1"/>
</dbReference>
<accession>A0A9N9E814</accession>
<dbReference type="AlphaFoldDB" id="A0A9N9E814"/>
<protein>
    <submittedName>
        <fullName evidence="3">6112_t:CDS:1</fullName>
    </submittedName>
</protein>